<sequence length="747" mass="83211">MGSAPLRFGLNHTIVITDIHGGKRWWTVRERRRDGYLLEPNDEPGERRFHAADDILEVYLAGRLEYKPFDAAHFDEARRQRMKMAWDAQSPDRQRRALRREVMVKACLKAIRAREPVGSVLQDVPGAVLDENRDRWAEEDRQAARAAFEARRAAGLPIEAGSGPQDTASATAPCARTMSEWIARYLEMGQSVLALVTYDDRKGYRGSHLTPQVEAVMGEFIARALEKGPIRNLAAYHRLLERELKSVGQPVPSRVTFAKKVRAAANRRETLRSQQGQRAADQACRINEYVPDPDWLLQQVEIDHTLANLNVVDDASGVLLGRPWITMIMDRLTRCILGCHISFLPPSWATLSRCIAHALWPKDMTAYPGLDWDQHGKWDWAYTDRGMDFISHAARRSAQLLHFEIASLPGFSPWLKGRIESLFKRFALQAYDYRDGLISWDLKEYDGRKNATVGYAEFRHDIVTWIARDYHPSGHSGLDGRMAPGEFWQSQVDLNFGVAPVDSTGGLRRLLGVSVRRRVSHMGIRVHGLNYNGPGLGAIRDRHGSDLDWYEVRYDPYDLAGVDLLDHVTGEWLTLWCTRPDIANGTTAWQHTFHAQLAGEMARGGVVTEDGLERARAAAQADRDLIIGRGRQGRTKTAQVKLARYLEQGAFLTPIRLFPAPLLPVLPVVTGGTDSGGLITFSQPAPLRLPGSATPVPALVDGSGNPLGGGVPRLTHQGVQAPTITPAQRAAAEVQARLAARRAGRIA</sequence>
<evidence type="ECO:0000259" key="1">
    <source>
        <dbReference type="Pfam" id="PF09299"/>
    </source>
</evidence>
<dbReference type="RefSeq" id="WP_168134729.1">
    <property type="nucleotide sequence ID" value="NZ_JAAVJH010000006.1"/>
</dbReference>
<name>A0ABX1CR87_9SPHN</name>
<keyword evidence="3" id="KW-1185">Reference proteome</keyword>
<dbReference type="SUPFAM" id="SSF53098">
    <property type="entry name" value="Ribonuclease H-like"/>
    <property type="match status" value="1"/>
</dbReference>
<evidence type="ECO:0000313" key="2">
    <source>
        <dbReference type="EMBL" id="NJR79173.1"/>
    </source>
</evidence>
<dbReference type="EMBL" id="JAAVJH010000006">
    <property type="protein sequence ID" value="NJR79173.1"/>
    <property type="molecule type" value="Genomic_DNA"/>
</dbReference>
<protein>
    <submittedName>
        <fullName evidence="2">Transposase</fullName>
    </submittedName>
</protein>
<dbReference type="Gene3D" id="3.30.420.10">
    <property type="entry name" value="Ribonuclease H-like superfamily/Ribonuclease H"/>
    <property type="match status" value="1"/>
</dbReference>
<reference evidence="2 3" key="1">
    <citation type="submission" date="2020-03" db="EMBL/GenBank/DDBJ databases">
        <authorList>
            <person name="Wang L."/>
            <person name="He N."/>
            <person name="Li Y."/>
            <person name="Fang Y."/>
            <person name="Zhang F."/>
        </authorList>
    </citation>
    <scope>NUCLEOTIDE SEQUENCE [LARGE SCALE GENOMIC DNA]</scope>
    <source>
        <strain evidence="2 3">36D10-4-7</strain>
    </source>
</reference>
<gene>
    <name evidence="2" type="ORF">HBH26_11315</name>
</gene>
<comment type="caution">
    <text evidence="2">The sequence shown here is derived from an EMBL/GenBank/DDBJ whole genome shotgun (WGS) entry which is preliminary data.</text>
</comment>
<dbReference type="Pfam" id="PF09299">
    <property type="entry name" value="Mu-transpos_C"/>
    <property type="match status" value="1"/>
</dbReference>
<proteinExistence type="predicted"/>
<evidence type="ECO:0000313" key="3">
    <source>
        <dbReference type="Proteomes" id="UP000732399"/>
    </source>
</evidence>
<feature type="domain" description="Transposase-like Mu C-terminal" evidence="1">
    <location>
        <begin position="510"/>
        <end position="566"/>
    </location>
</feature>
<accession>A0ABX1CR87</accession>
<dbReference type="InterPro" id="IPR012337">
    <property type="entry name" value="RNaseH-like_sf"/>
</dbReference>
<organism evidence="2 3">
    <name type="scientific">Sphingomonas corticis</name>
    <dbReference type="NCBI Taxonomy" id="2722791"/>
    <lineage>
        <taxon>Bacteria</taxon>
        <taxon>Pseudomonadati</taxon>
        <taxon>Pseudomonadota</taxon>
        <taxon>Alphaproteobacteria</taxon>
        <taxon>Sphingomonadales</taxon>
        <taxon>Sphingomonadaceae</taxon>
        <taxon>Sphingomonas</taxon>
    </lineage>
</organism>
<dbReference type="InterPro" id="IPR015378">
    <property type="entry name" value="Transposase-like_Mu_C"/>
</dbReference>
<dbReference type="InterPro" id="IPR036397">
    <property type="entry name" value="RNaseH_sf"/>
</dbReference>
<dbReference type="Proteomes" id="UP000732399">
    <property type="component" value="Unassembled WGS sequence"/>
</dbReference>